<name>A0AAF1BWU6_9MICO</name>
<evidence type="ECO:0000256" key="1">
    <source>
        <dbReference type="SAM" id="Phobius"/>
    </source>
</evidence>
<dbReference type="Proteomes" id="UP001304340">
    <property type="component" value="Chromosome"/>
</dbReference>
<feature type="transmembrane region" description="Helical" evidence="1">
    <location>
        <begin position="80"/>
        <end position="100"/>
    </location>
</feature>
<protein>
    <submittedName>
        <fullName evidence="3">Uncharacterized protein</fullName>
    </submittedName>
</protein>
<gene>
    <name evidence="3" type="ORF">SANBI_002292</name>
</gene>
<feature type="transmembrane region" description="Helical" evidence="1">
    <location>
        <begin position="268"/>
        <end position="287"/>
    </location>
</feature>
<accession>A0AAF1BWU6</accession>
<feature type="chain" id="PRO_5041958617" evidence="2">
    <location>
        <begin position="23"/>
        <end position="408"/>
    </location>
</feature>
<keyword evidence="1" id="KW-0472">Membrane</keyword>
<evidence type="ECO:0000256" key="2">
    <source>
        <dbReference type="SAM" id="SignalP"/>
    </source>
</evidence>
<proteinExistence type="predicted"/>
<dbReference type="AlphaFoldDB" id="A0AAF1BWU6"/>
<sequence length="408" mass="41538">MRSLRSLLWSACAAAATVSAAAATQSLASWSVYFAAPVVDTLVRTGSEALLTPYTGWTTSTSLVVTVLSWAVSTRDGARWWWPSATGSGLLAVWTVAAWLDGVNSTRALRDGLPSQTWFAWPGDGTPLHQGDLTAVPTWSLDLLSATGPAVVALAIWAGPLLLRSFGSPAWAGRPRVGLREPSRDHRLGADAIGVHPRAVLSGSAVVRTAQVTSTPSPRAVLAREVDRAAHVAAAVVVLLCGGVVLLQAAGGIYFVSSPLGAPGWPVLLDPGFLVVVGTLVAAWVLGSPPALSGGVSSAWKGAVVVLLLAVAVASLLVHLDTDLLVLVAGACGVLVASTRTIVSTRALQLLVGGDIGSADLCGDQDQHLALGDAAAPHPPISETGVAHVAAPDCAAPTTKPPSESVAP</sequence>
<keyword evidence="1" id="KW-0812">Transmembrane</keyword>
<feature type="transmembrane region" description="Helical" evidence="1">
    <location>
        <begin position="324"/>
        <end position="343"/>
    </location>
</feature>
<dbReference type="EMBL" id="CP138359">
    <property type="protein sequence ID" value="WPF81031.1"/>
    <property type="molecule type" value="Genomic_DNA"/>
</dbReference>
<dbReference type="RefSeq" id="WP_319155112.1">
    <property type="nucleotide sequence ID" value="NZ_CP138359.1"/>
</dbReference>
<feature type="transmembrane region" description="Helical" evidence="1">
    <location>
        <begin position="54"/>
        <end position="73"/>
    </location>
</feature>
<feature type="transmembrane region" description="Helical" evidence="1">
    <location>
        <begin position="232"/>
        <end position="256"/>
    </location>
</feature>
<organism evidence="3 4">
    <name type="scientific">Sanguibacter biliveldensis</name>
    <dbReference type="NCBI Taxonomy" id="3030830"/>
    <lineage>
        <taxon>Bacteria</taxon>
        <taxon>Bacillati</taxon>
        <taxon>Actinomycetota</taxon>
        <taxon>Actinomycetes</taxon>
        <taxon>Micrococcales</taxon>
        <taxon>Sanguibacteraceae</taxon>
        <taxon>Sanguibacter</taxon>
    </lineage>
</organism>
<reference evidence="4" key="1">
    <citation type="submission" date="2023-11" db="EMBL/GenBank/DDBJ databases">
        <authorList>
            <person name="Helweg L.P."/>
            <person name="Kiel A."/>
            <person name="Hitz F."/>
            <person name="Ruckert-Reed C."/>
            <person name="Busche T."/>
            <person name="Kaltschmidt B."/>
            <person name="Kaltschmidt C."/>
        </authorList>
    </citation>
    <scope>NUCLEOTIDE SEQUENCE [LARGE SCALE GENOMIC DNA]</scope>
    <source>
        <strain evidence="4">4.1</strain>
    </source>
</reference>
<feature type="transmembrane region" description="Helical" evidence="1">
    <location>
        <begin position="143"/>
        <end position="163"/>
    </location>
</feature>
<feature type="signal peptide" evidence="2">
    <location>
        <begin position="1"/>
        <end position="22"/>
    </location>
</feature>
<feature type="transmembrane region" description="Helical" evidence="1">
    <location>
        <begin position="299"/>
        <end position="318"/>
    </location>
</feature>
<keyword evidence="2" id="KW-0732">Signal</keyword>
<dbReference type="KEGG" id="sbil:SANBI_002292"/>
<keyword evidence="4" id="KW-1185">Reference proteome</keyword>
<evidence type="ECO:0000313" key="3">
    <source>
        <dbReference type="EMBL" id="WPF81031.1"/>
    </source>
</evidence>
<evidence type="ECO:0000313" key="4">
    <source>
        <dbReference type="Proteomes" id="UP001304340"/>
    </source>
</evidence>
<keyword evidence="1" id="KW-1133">Transmembrane helix</keyword>